<dbReference type="SUPFAM" id="SSF56784">
    <property type="entry name" value="HAD-like"/>
    <property type="match status" value="1"/>
</dbReference>
<keyword evidence="2" id="KW-1185">Reference proteome</keyword>
<dbReference type="InterPro" id="IPR023198">
    <property type="entry name" value="PGP-like_dom2"/>
</dbReference>
<comment type="caution">
    <text evidence="1">The sequence shown here is derived from an EMBL/GenBank/DDBJ whole genome shotgun (WGS) entry which is preliminary data.</text>
</comment>
<dbReference type="AlphaFoldDB" id="A0A7W3VXA3"/>
<organism evidence="1 2">
    <name type="scientific">Amycolatopsis dendrobii</name>
    <dbReference type="NCBI Taxonomy" id="2760662"/>
    <lineage>
        <taxon>Bacteria</taxon>
        <taxon>Bacillati</taxon>
        <taxon>Actinomycetota</taxon>
        <taxon>Actinomycetes</taxon>
        <taxon>Pseudonocardiales</taxon>
        <taxon>Pseudonocardiaceae</taxon>
        <taxon>Amycolatopsis</taxon>
    </lineage>
</organism>
<dbReference type="InterPro" id="IPR006439">
    <property type="entry name" value="HAD-SF_hydro_IA"/>
</dbReference>
<name>A0A7W3VXA3_9PSEU</name>
<evidence type="ECO:0000313" key="2">
    <source>
        <dbReference type="Proteomes" id="UP000526734"/>
    </source>
</evidence>
<evidence type="ECO:0000313" key="1">
    <source>
        <dbReference type="EMBL" id="MBB1154447.1"/>
    </source>
</evidence>
<dbReference type="PANTHER" id="PTHR43611">
    <property type="entry name" value="ALPHA-D-GLUCOSE 1-PHOSPHATE PHOSPHATASE"/>
    <property type="match status" value="1"/>
</dbReference>
<dbReference type="Gene3D" id="3.40.50.1000">
    <property type="entry name" value="HAD superfamily/HAD-like"/>
    <property type="match status" value="1"/>
</dbReference>
<dbReference type="Gene3D" id="1.10.150.240">
    <property type="entry name" value="Putative phosphatase, domain 2"/>
    <property type="match status" value="1"/>
</dbReference>
<dbReference type="InterPro" id="IPR023214">
    <property type="entry name" value="HAD_sf"/>
</dbReference>
<gene>
    <name evidence="1" type="ORF">H4281_14995</name>
</gene>
<sequence>METGNGHTPEIAVWTDFGGVLTPPVAETFRTFEQRFGVPRHALQEAMAAVGRAYGTDAMGPLDIPLVDEATWAKEVEQVLADEYGLVADLSDFGAGWFEGRPPNHSWVACLRILRRRGVFVGMLSNMPPAWEPLWRRMVSESEFDAVVVSHLAGSRKPQREIFELAARTAGLPGERCVLVDDLERNCEGARAAGWRAVCFANAAQAAEELQPLITGATARS</sequence>
<dbReference type="Proteomes" id="UP000526734">
    <property type="component" value="Unassembled WGS sequence"/>
</dbReference>
<dbReference type="NCBIfam" id="TIGR01509">
    <property type="entry name" value="HAD-SF-IA-v3"/>
    <property type="match status" value="1"/>
</dbReference>
<protein>
    <submittedName>
        <fullName evidence="1">HAD family phosphatase</fullName>
    </submittedName>
</protein>
<dbReference type="PANTHER" id="PTHR43611:SF3">
    <property type="entry name" value="FLAVIN MONONUCLEOTIDE HYDROLASE 1, CHLOROPLATIC"/>
    <property type="match status" value="1"/>
</dbReference>
<dbReference type="EMBL" id="JACGZW010000004">
    <property type="protein sequence ID" value="MBB1154447.1"/>
    <property type="molecule type" value="Genomic_DNA"/>
</dbReference>
<accession>A0A7W3VXA3</accession>
<dbReference type="InterPro" id="IPR036412">
    <property type="entry name" value="HAD-like_sf"/>
</dbReference>
<dbReference type="CDD" id="cd02603">
    <property type="entry name" value="HAD_sEH-N_like"/>
    <property type="match status" value="1"/>
</dbReference>
<dbReference type="Pfam" id="PF00702">
    <property type="entry name" value="Hydrolase"/>
    <property type="match status" value="1"/>
</dbReference>
<proteinExistence type="predicted"/>
<reference evidence="1 2" key="1">
    <citation type="submission" date="2020-08" db="EMBL/GenBank/DDBJ databases">
        <title>Amycolatopsis sp. nov. DR6-1 isolated from Dendrobium heterocarpum.</title>
        <authorList>
            <person name="Tedsree N."/>
            <person name="Kuncharoen N."/>
            <person name="Likhitwitayawuid K."/>
            <person name="Tanasupawat S."/>
        </authorList>
    </citation>
    <scope>NUCLEOTIDE SEQUENCE [LARGE SCALE GENOMIC DNA]</scope>
    <source>
        <strain evidence="1 2">DR6-1</strain>
    </source>
</reference>